<protein>
    <submittedName>
        <fullName evidence="2">Uncharacterized protein</fullName>
    </submittedName>
</protein>
<keyword evidence="3" id="KW-1185">Reference proteome</keyword>
<reference evidence="2 3" key="1">
    <citation type="submission" date="2018-05" db="EMBL/GenBank/DDBJ databases">
        <title>Genomic Encyclopedia of Archaeal and Bacterial Type Strains, Phase II (KMG-II): from individual species to whole genera.</title>
        <authorList>
            <person name="Goeker M."/>
        </authorList>
    </citation>
    <scope>NUCLEOTIDE SEQUENCE [LARGE SCALE GENOMIC DNA]</scope>
    <source>
        <strain evidence="2 3">DSM 45184</strain>
    </source>
</reference>
<name>A0A316FXK4_9ACTN</name>
<keyword evidence="1" id="KW-0812">Transmembrane</keyword>
<organism evidence="2 3">
    <name type="scientific">Actinoplanes xinjiangensis</name>
    <dbReference type="NCBI Taxonomy" id="512350"/>
    <lineage>
        <taxon>Bacteria</taxon>
        <taxon>Bacillati</taxon>
        <taxon>Actinomycetota</taxon>
        <taxon>Actinomycetes</taxon>
        <taxon>Micromonosporales</taxon>
        <taxon>Micromonosporaceae</taxon>
        <taxon>Actinoplanes</taxon>
    </lineage>
</organism>
<proteinExistence type="predicted"/>
<evidence type="ECO:0000313" key="2">
    <source>
        <dbReference type="EMBL" id="PWK52406.1"/>
    </source>
</evidence>
<dbReference type="RefSeq" id="WP_275416127.1">
    <property type="nucleotide sequence ID" value="NZ_BONA01000017.1"/>
</dbReference>
<dbReference type="EMBL" id="QGGR01000001">
    <property type="protein sequence ID" value="PWK52406.1"/>
    <property type="molecule type" value="Genomic_DNA"/>
</dbReference>
<keyword evidence="1" id="KW-0472">Membrane</keyword>
<evidence type="ECO:0000313" key="3">
    <source>
        <dbReference type="Proteomes" id="UP000245697"/>
    </source>
</evidence>
<dbReference type="Proteomes" id="UP000245697">
    <property type="component" value="Unassembled WGS sequence"/>
</dbReference>
<gene>
    <name evidence="2" type="ORF">BC793_101415</name>
</gene>
<dbReference type="AlphaFoldDB" id="A0A316FXK4"/>
<keyword evidence="1" id="KW-1133">Transmembrane helix</keyword>
<sequence length="42" mass="4459">MSQENRRRRPQWVPGNATIIAVATLLAAVASLIAALMENGPA</sequence>
<comment type="caution">
    <text evidence="2">The sequence shown here is derived from an EMBL/GenBank/DDBJ whole genome shotgun (WGS) entry which is preliminary data.</text>
</comment>
<accession>A0A316FXK4</accession>
<evidence type="ECO:0000256" key="1">
    <source>
        <dbReference type="SAM" id="Phobius"/>
    </source>
</evidence>
<feature type="transmembrane region" description="Helical" evidence="1">
    <location>
        <begin position="12"/>
        <end position="37"/>
    </location>
</feature>